<evidence type="ECO:0000313" key="3">
    <source>
        <dbReference type="Proteomes" id="UP001231616"/>
    </source>
</evidence>
<gene>
    <name evidence="2" type="ORF">Q3O60_03440</name>
</gene>
<sequence>MMIFKRLLRPKWQHPDAEKRVESIAEFEPQQADYKTIMHELAFNDGSEPVRFAALQRLNDFSLWWQAAKHDAADKLRLHAERQVIDMVINNDISTALKQQFIAQCQRSHILEQIALAEQDTSTKLQLVLRLQKPNLIMNALQDSALPIDDKKQLLELIDSDKELEQLSRSQDTVLASMAQAILEQRQFEREQPARIEKQARLLIAKLNALKSRNPADSQQRFHAYQQEWQQLAIELPRLGAESQSLATKYLEVEHSVEQFFSAQWQQQKRAEAQQQKLQQQRTHAKGIAQAIAALRIDVAQHLQQADLHQATALQQHFVAIETQLEQTDVSSDDRQQLQSQLADISQQLIDLPRIALCFTQAEQWLEQWAAQSLPTDMAQYEELAPQWRQWQQQWQQNLKGLSVPLPSSITEHYHKLQQHWEGVLAEFSQQQQRQFKTCRSKLAEFKRLHQAGKFKVLFGLFKGIQSDYQQLSSDERQKLARLYNDAEQQLNELSDWQDYIASPRKQQLVQQMQQLASEPMDNVEQRAKLVKKARADWGTLGQAKDTDDALYQAFDQACEQAFAPCRLHYAAKQLEREQNAQQKQRLVQQMQQLAEQANEQHADAAQLERKLYQLQQQWRSIGPAPKEQQPALQADYQQLNQALKHKVKEQQQTFVKHKQQLIAQAQEAILLEDSSQTASILKQCQQQWKTIPFAGKAKDTLLWQQFRALCDDFFAQRKVQHQQQLQDKEKQQLALESELNQYGQALEQAESAEQLHPLRQQLQSLDLRDFKSLQKTKNQLIADIEQQQENMSQQQKNHSYQLLFQQLASSEPDASAIDVASWREALLQSKTSTLDVMDRHQLTTAIELMAGQNVEAANATELSQVKLQLLTEKHNQSADVTPESLLLRWLQHGPLSDADRALLVRLEAVFIK</sequence>
<comment type="caution">
    <text evidence="2">The sequence shown here is derived from an EMBL/GenBank/DDBJ whole genome shotgun (WGS) entry which is preliminary data.</text>
</comment>
<protein>
    <submittedName>
        <fullName evidence="2">DUF349 domain-containing protein</fullName>
    </submittedName>
</protein>
<dbReference type="EMBL" id="JAUZVZ010000004">
    <property type="protein sequence ID" value="MDP4535242.1"/>
    <property type="molecule type" value="Genomic_DNA"/>
</dbReference>
<name>A0ABT9GW30_9GAMM</name>
<feature type="coiled-coil region" evidence="1">
    <location>
        <begin position="719"/>
        <end position="798"/>
    </location>
</feature>
<keyword evidence="3" id="KW-1185">Reference proteome</keyword>
<evidence type="ECO:0000313" key="2">
    <source>
        <dbReference type="EMBL" id="MDP4535242.1"/>
    </source>
</evidence>
<accession>A0ABT9GW30</accession>
<dbReference type="Pfam" id="PF03993">
    <property type="entry name" value="DUF349"/>
    <property type="match status" value="1"/>
</dbReference>
<proteinExistence type="predicted"/>
<feature type="coiled-coil region" evidence="1">
    <location>
        <begin position="577"/>
        <end position="661"/>
    </location>
</feature>
<dbReference type="Proteomes" id="UP001231616">
    <property type="component" value="Unassembled WGS sequence"/>
</dbReference>
<dbReference type="RefSeq" id="WP_305892514.1">
    <property type="nucleotide sequence ID" value="NZ_JAUZVZ010000004.1"/>
</dbReference>
<keyword evidence="1" id="KW-0175">Coiled coil</keyword>
<evidence type="ECO:0000256" key="1">
    <source>
        <dbReference type="SAM" id="Coils"/>
    </source>
</evidence>
<reference evidence="2 3" key="1">
    <citation type="submission" date="2023-08" db="EMBL/GenBank/DDBJ databases">
        <authorList>
            <person name="Joshi A."/>
            <person name="Thite S."/>
        </authorList>
    </citation>
    <scope>NUCLEOTIDE SEQUENCE [LARGE SCALE GENOMIC DNA]</scope>
    <source>
        <strain evidence="2 3">AC40</strain>
    </source>
</reference>
<dbReference type="InterPro" id="IPR007139">
    <property type="entry name" value="DUF349"/>
</dbReference>
<organism evidence="2 3">
    <name type="scientific">Alkalimonas collagenimarina</name>
    <dbReference type="NCBI Taxonomy" id="400390"/>
    <lineage>
        <taxon>Bacteria</taxon>
        <taxon>Pseudomonadati</taxon>
        <taxon>Pseudomonadota</taxon>
        <taxon>Gammaproteobacteria</taxon>
        <taxon>Alkalimonas</taxon>
    </lineage>
</organism>